<dbReference type="GO" id="GO:0031213">
    <property type="term" value="C:RSF complex"/>
    <property type="evidence" value="ECO:0007669"/>
    <property type="project" value="InterPro"/>
</dbReference>
<evidence type="ECO:0000256" key="1">
    <source>
        <dbReference type="SAM" id="MobiDB-lite"/>
    </source>
</evidence>
<evidence type="ECO:0008006" key="4">
    <source>
        <dbReference type="Google" id="ProtNLM"/>
    </source>
</evidence>
<keyword evidence="3" id="KW-1185">Reference proteome</keyword>
<dbReference type="EMBL" id="SWLB01000018">
    <property type="protein sequence ID" value="KAF3326946.1"/>
    <property type="molecule type" value="Genomic_DNA"/>
</dbReference>
<feature type="compositionally biased region" description="Polar residues" evidence="1">
    <location>
        <begin position="376"/>
        <end position="389"/>
    </location>
</feature>
<comment type="caution">
    <text evidence="2">The sequence shown here is derived from an EMBL/GenBank/DDBJ whole genome shotgun (WGS) entry which is preliminary data.</text>
</comment>
<name>A0A833QYJ4_9POAL</name>
<protein>
    <recommendedName>
        <fullName evidence="4">DDT domain-containing protein</fullName>
    </recommendedName>
</protein>
<dbReference type="GO" id="GO:0006355">
    <property type="term" value="P:regulation of DNA-templated transcription"/>
    <property type="evidence" value="ECO:0007669"/>
    <property type="project" value="InterPro"/>
</dbReference>
<dbReference type="Proteomes" id="UP000623129">
    <property type="component" value="Unassembled WGS sequence"/>
</dbReference>
<feature type="compositionally biased region" description="Polar residues" evidence="1">
    <location>
        <begin position="323"/>
        <end position="334"/>
    </location>
</feature>
<organism evidence="2 3">
    <name type="scientific">Carex littledalei</name>
    <dbReference type="NCBI Taxonomy" id="544730"/>
    <lineage>
        <taxon>Eukaryota</taxon>
        <taxon>Viridiplantae</taxon>
        <taxon>Streptophyta</taxon>
        <taxon>Embryophyta</taxon>
        <taxon>Tracheophyta</taxon>
        <taxon>Spermatophyta</taxon>
        <taxon>Magnoliopsida</taxon>
        <taxon>Liliopsida</taxon>
        <taxon>Poales</taxon>
        <taxon>Cyperaceae</taxon>
        <taxon>Cyperoideae</taxon>
        <taxon>Cariceae</taxon>
        <taxon>Carex</taxon>
        <taxon>Carex subgen. Euthyceras</taxon>
    </lineage>
</organism>
<dbReference type="OrthoDB" id="303107at2759"/>
<evidence type="ECO:0000313" key="3">
    <source>
        <dbReference type="Proteomes" id="UP000623129"/>
    </source>
</evidence>
<reference evidence="2" key="1">
    <citation type="submission" date="2020-01" db="EMBL/GenBank/DDBJ databases">
        <title>Genome sequence of Kobresia littledalei, the first chromosome-level genome in the family Cyperaceae.</title>
        <authorList>
            <person name="Qu G."/>
        </authorList>
    </citation>
    <scope>NUCLEOTIDE SEQUENCE</scope>
    <source>
        <strain evidence="2">C.B.Clarke</strain>
        <tissue evidence="2">Leaf</tissue>
    </source>
</reference>
<sequence>MSEPNLEPLKLLRRRWELASVLNFFDVFEPLIKAELGLSAEEIEAALISPNNDLALVHIALLKGIPPASKNMKEPNAWITATSKKLDPWWQWVAEGENPLRPDHGNEITTYAELNPVTRLLILKAVCELRGEQEDVFRYITDELKMGRPIINFRKESIGNNRGFTYWYDGNSDLGYRLYREEVKVEHKPNWNKKGRLIEPKMEFQWDTIATNLDEFQEIAEKMISSEDIQEASIGERIKVDILPKVEALYKKRERKLKRQQREVMMLDVFRNSMRISRTRRGLQPVSYTYDDYDQRINEAINLAENLRNDDHKDNSQERSRNGALQSDSATSSKADSHSDFGLTNSDSDCGKGRITKRKRGQNPNLPVVLRRSKRNAPTSDQMGYQGNGTPEAKKRLRQRPVVNTEYISDSEADMCNYQEAARVSDSESG</sequence>
<dbReference type="AlphaFoldDB" id="A0A833QYJ4"/>
<accession>A0A833QYJ4</accession>
<proteinExistence type="predicted"/>
<dbReference type="PANTHER" id="PTHR14296">
    <property type="entry name" value="REMODELING AND SPACING FACTOR 1"/>
    <property type="match status" value="1"/>
</dbReference>
<dbReference type="InterPro" id="IPR028938">
    <property type="entry name" value="Rsf1-like"/>
</dbReference>
<gene>
    <name evidence="2" type="ORF">FCM35_KLT08576</name>
</gene>
<feature type="region of interest" description="Disordered" evidence="1">
    <location>
        <begin position="304"/>
        <end position="399"/>
    </location>
</feature>
<dbReference type="PANTHER" id="PTHR14296:SF13">
    <property type="entry name" value="OS01G0180700 PROTEIN"/>
    <property type="match status" value="1"/>
</dbReference>
<feature type="compositionally biased region" description="Basic and acidic residues" evidence="1">
    <location>
        <begin position="307"/>
        <end position="321"/>
    </location>
</feature>
<evidence type="ECO:0000313" key="2">
    <source>
        <dbReference type="EMBL" id="KAF3326946.1"/>
    </source>
</evidence>